<sequence>MLRYILVISLFMNFLYASQLGISEKLGDSVSLDLKFINEKSEVVTLRELMDGKPTLLTLNYFRCSGICTPQLNDMADMLGRLDLEENVDYRVLTVSFAETETGPLAAAKKRNLLASMTRAFDTDAWSFVIGKDGSSKVLADEVGFYFEKDVLSNGNVEYIHGAALIVLSPEGKITRYLNGIDQLPFDVKMSVIEAADGKVGPTIAKTLLFCFAYDPKGKTYVFVWEKIAATVMITIVLVFFIWLVKSGRKEDDHQKKGEDNE</sequence>
<keyword evidence="2" id="KW-0472">Membrane</keyword>
<dbReference type="InterPro" id="IPR003782">
    <property type="entry name" value="SCO1/SenC"/>
</dbReference>
<reference evidence="3" key="1">
    <citation type="submission" date="2016-10" db="EMBL/GenBank/DDBJ databases">
        <authorList>
            <person name="de Groot N.N."/>
        </authorList>
    </citation>
    <scope>NUCLEOTIDE SEQUENCE</scope>
</reference>
<keyword evidence="2" id="KW-1133">Transmembrane helix</keyword>
<dbReference type="EMBL" id="FPHF01000029">
    <property type="protein sequence ID" value="SFV55150.1"/>
    <property type="molecule type" value="Genomic_DNA"/>
</dbReference>
<dbReference type="InterPro" id="IPR036249">
    <property type="entry name" value="Thioredoxin-like_sf"/>
</dbReference>
<dbReference type="SUPFAM" id="SSF52833">
    <property type="entry name" value="Thioredoxin-like"/>
    <property type="match status" value="1"/>
</dbReference>
<dbReference type="Pfam" id="PF02630">
    <property type="entry name" value="SCO1-SenC"/>
    <property type="match status" value="1"/>
</dbReference>
<dbReference type="Gene3D" id="3.40.30.10">
    <property type="entry name" value="Glutaredoxin"/>
    <property type="match status" value="1"/>
</dbReference>
<accession>A0A1W1BNK6</accession>
<dbReference type="CDD" id="cd02968">
    <property type="entry name" value="SCO"/>
    <property type="match status" value="1"/>
</dbReference>
<protein>
    <submittedName>
        <fullName evidence="3">SCO1/SenC family protein</fullName>
    </submittedName>
</protein>
<gene>
    <name evidence="3" type="ORF">MNB_SM-4-1481</name>
</gene>
<keyword evidence="2" id="KW-0812">Transmembrane</keyword>
<dbReference type="AlphaFoldDB" id="A0A1W1BNK6"/>
<evidence type="ECO:0000256" key="2">
    <source>
        <dbReference type="SAM" id="Phobius"/>
    </source>
</evidence>
<feature type="transmembrane region" description="Helical" evidence="2">
    <location>
        <begin position="228"/>
        <end position="245"/>
    </location>
</feature>
<evidence type="ECO:0000313" key="3">
    <source>
        <dbReference type="EMBL" id="SFV55150.1"/>
    </source>
</evidence>
<comment type="similarity">
    <text evidence="1">Belongs to the SCO1/2 family.</text>
</comment>
<evidence type="ECO:0000256" key="1">
    <source>
        <dbReference type="ARBA" id="ARBA00010996"/>
    </source>
</evidence>
<organism evidence="3">
    <name type="scientific">hydrothermal vent metagenome</name>
    <dbReference type="NCBI Taxonomy" id="652676"/>
    <lineage>
        <taxon>unclassified sequences</taxon>
        <taxon>metagenomes</taxon>
        <taxon>ecological metagenomes</taxon>
    </lineage>
</organism>
<name>A0A1W1BNK6_9ZZZZ</name>
<proteinExistence type="inferred from homology"/>